<evidence type="ECO:0000256" key="1">
    <source>
        <dbReference type="SAM" id="SignalP"/>
    </source>
</evidence>
<keyword evidence="3" id="KW-1185">Reference proteome</keyword>
<gene>
    <name evidence="2" type="ORF">EDC05_006521</name>
</gene>
<evidence type="ECO:0000313" key="2">
    <source>
        <dbReference type="EMBL" id="KAJ1985688.1"/>
    </source>
</evidence>
<dbReference type="EMBL" id="JANBQD010000247">
    <property type="protein sequence ID" value="KAJ1985688.1"/>
    <property type="molecule type" value="Genomic_DNA"/>
</dbReference>
<protein>
    <submittedName>
        <fullName evidence="2">Uncharacterized protein</fullName>
    </submittedName>
</protein>
<sequence length="149" mass="16134">MQIKKAAIRYLVLNVITVAIVAQNSAASNINWFSTVVELARANTIAEYIGFVITDYLNLHHCAISTTSSGYEFSATSGDYGAAITSDIYEDTTTSGSYEATTTSDTYQDTTSFDDYAASSTLQYRSTVTVITNKCLVAFSYADTTITKS</sequence>
<proteinExistence type="predicted"/>
<dbReference type="Proteomes" id="UP001151295">
    <property type="component" value="Unassembled WGS sequence"/>
</dbReference>
<feature type="signal peptide" evidence="1">
    <location>
        <begin position="1"/>
        <end position="27"/>
    </location>
</feature>
<comment type="caution">
    <text evidence="2">The sequence shown here is derived from an EMBL/GenBank/DDBJ whole genome shotgun (WGS) entry which is preliminary data.</text>
</comment>
<organism evidence="2 3">
    <name type="scientific">Coemansia umbellata</name>
    <dbReference type="NCBI Taxonomy" id="1424467"/>
    <lineage>
        <taxon>Eukaryota</taxon>
        <taxon>Fungi</taxon>
        <taxon>Fungi incertae sedis</taxon>
        <taxon>Zoopagomycota</taxon>
        <taxon>Kickxellomycotina</taxon>
        <taxon>Kickxellomycetes</taxon>
        <taxon>Kickxellales</taxon>
        <taxon>Kickxellaceae</taxon>
        <taxon>Coemansia</taxon>
    </lineage>
</organism>
<keyword evidence="1" id="KW-0732">Signal</keyword>
<name>A0ABQ8PCK1_9FUNG</name>
<feature type="chain" id="PRO_5047166429" evidence="1">
    <location>
        <begin position="28"/>
        <end position="149"/>
    </location>
</feature>
<accession>A0ABQ8PCK1</accession>
<reference evidence="2" key="1">
    <citation type="submission" date="2022-07" db="EMBL/GenBank/DDBJ databases">
        <title>Phylogenomic reconstructions and comparative analyses of Kickxellomycotina fungi.</title>
        <authorList>
            <person name="Reynolds N.K."/>
            <person name="Stajich J.E."/>
            <person name="Barry K."/>
            <person name="Grigoriev I.V."/>
            <person name="Crous P."/>
            <person name="Smith M.E."/>
        </authorList>
    </citation>
    <scope>NUCLEOTIDE SEQUENCE</scope>
    <source>
        <strain evidence="2">BCRC 34882</strain>
    </source>
</reference>
<evidence type="ECO:0000313" key="3">
    <source>
        <dbReference type="Proteomes" id="UP001151295"/>
    </source>
</evidence>